<dbReference type="Pfam" id="PF06375">
    <property type="entry name" value="AP3D1"/>
    <property type="match status" value="1"/>
</dbReference>
<comment type="subcellular location">
    <subcellularLocation>
        <location evidence="1">Endomembrane system</location>
    </subcellularLocation>
</comment>
<evidence type="ECO:0000313" key="10">
    <source>
        <dbReference type="Proteomes" id="UP000792457"/>
    </source>
</evidence>
<comment type="similarity">
    <text evidence="2">Belongs to the adaptor complexes large subunit family.</text>
</comment>
<feature type="region of interest" description="Disordered" evidence="7">
    <location>
        <begin position="515"/>
        <end position="536"/>
    </location>
</feature>
<feature type="compositionally biased region" description="Basic and acidic residues" evidence="7">
    <location>
        <begin position="732"/>
        <end position="758"/>
    </location>
</feature>
<evidence type="ECO:0000256" key="7">
    <source>
        <dbReference type="SAM" id="MobiDB-lite"/>
    </source>
</evidence>
<reference evidence="9" key="1">
    <citation type="submission" date="2013-04" db="EMBL/GenBank/DDBJ databases">
        <authorList>
            <person name="Qu J."/>
            <person name="Murali S.C."/>
            <person name="Bandaranaike D."/>
            <person name="Bellair M."/>
            <person name="Blankenburg K."/>
            <person name="Chao H."/>
            <person name="Dinh H."/>
            <person name="Doddapaneni H."/>
            <person name="Downs B."/>
            <person name="Dugan-Rocha S."/>
            <person name="Elkadiri S."/>
            <person name="Gnanaolivu R.D."/>
            <person name="Hernandez B."/>
            <person name="Javaid M."/>
            <person name="Jayaseelan J.C."/>
            <person name="Lee S."/>
            <person name="Li M."/>
            <person name="Ming W."/>
            <person name="Munidasa M."/>
            <person name="Muniz J."/>
            <person name="Nguyen L."/>
            <person name="Ongeri F."/>
            <person name="Osuji N."/>
            <person name="Pu L.-L."/>
            <person name="Puazo M."/>
            <person name="Qu C."/>
            <person name="Quiroz J."/>
            <person name="Raj R."/>
            <person name="Weissenberger G."/>
            <person name="Xin Y."/>
            <person name="Zou X."/>
            <person name="Han Y."/>
            <person name="Richards S."/>
            <person name="Worley K."/>
            <person name="Muzny D."/>
            <person name="Gibbs R."/>
        </authorList>
    </citation>
    <scope>NUCLEOTIDE SEQUENCE</scope>
    <source>
        <strain evidence="9">Sampled in the wild</strain>
    </source>
</reference>
<feature type="compositionally biased region" description="Basic and acidic residues" evidence="7">
    <location>
        <begin position="786"/>
        <end position="806"/>
    </location>
</feature>
<comment type="caution">
    <text evidence="9">The sequence shown here is derived from an EMBL/GenBank/DDBJ whole genome shotgun (WGS) entry which is preliminary data.</text>
</comment>
<proteinExistence type="inferred from homology"/>
<dbReference type="EMBL" id="KZ309030">
    <property type="protein sequence ID" value="KAG8236468.1"/>
    <property type="molecule type" value="Genomic_DNA"/>
</dbReference>
<reference evidence="9" key="2">
    <citation type="submission" date="2017-10" db="EMBL/GenBank/DDBJ databases">
        <title>Ladona fulva Genome sequencing and assembly.</title>
        <authorList>
            <person name="Murali S."/>
            <person name="Richards S."/>
            <person name="Bandaranaike D."/>
            <person name="Bellair M."/>
            <person name="Blankenburg K."/>
            <person name="Chao H."/>
            <person name="Dinh H."/>
            <person name="Doddapaneni H."/>
            <person name="Dugan-Rocha S."/>
            <person name="Elkadiri S."/>
            <person name="Gnanaolivu R."/>
            <person name="Hernandez B."/>
            <person name="Skinner E."/>
            <person name="Javaid M."/>
            <person name="Lee S."/>
            <person name="Li M."/>
            <person name="Ming W."/>
            <person name="Munidasa M."/>
            <person name="Muniz J."/>
            <person name="Nguyen L."/>
            <person name="Hughes D."/>
            <person name="Osuji N."/>
            <person name="Pu L.-L."/>
            <person name="Puazo M."/>
            <person name="Qu C."/>
            <person name="Quiroz J."/>
            <person name="Raj R."/>
            <person name="Weissenberger G."/>
            <person name="Xin Y."/>
            <person name="Zou X."/>
            <person name="Han Y."/>
            <person name="Worley K."/>
            <person name="Muzny D."/>
            <person name="Gibbs R."/>
        </authorList>
    </citation>
    <scope>NUCLEOTIDE SEQUENCE</scope>
    <source>
        <strain evidence="9">Sampled in the wild</strain>
    </source>
</reference>
<dbReference type="InterPro" id="IPR017105">
    <property type="entry name" value="AP3_complex_dsu"/>
</dbReference>
<feature type="region of interest" description="Disordered" evidence="7">
    <location>
        <begin position="563"/>
        <end position="814"/>
    </location>
</feature>
<dbReference type="InterPro" id="IPR058898">
    <property type="entry name" value="Mu_AP3"/>
</dbReference>
<feature type="compositionally biased region" description="Basic and acidic residues" evidence="7">
    <location>
        <begin position="693"/>
        <end position="723"/>
    </location>
</feature>
<evidence type="ECO:0000313" key="9">
    <source>
        <dbReference type="EMBL" id="KAG8236468.1"/>
    </source>
</evidence>
<organism evidence="9 10">
    <name type="scientific">Ladona fulva</name>
    <name type="common">Scarce chaser dragonfly</name>
    <name type="synonym">Libellula fulva</name>
    <dbReference type="NCBI Taxonomy" id="123851"/>
    <lineage>
        <taxon>Eukaryota</taxon>
        <taxon>Metazoa</taxon>
        <taxon>Ecdysozoa</taxon>
        <taxon>Arthropoda</taxon>
        <taxon>Hexapoda</taxon>
        <taxon>Insecta</taxon>
        <taxon>Pterygota</taxon>
        <taxon>Palaeoptera</taxon>
        <taxon>Odonata</taxon>
        <taxon>Epiprocta</taxon>
        <taxon>Anisoptera</taxon>
        <taxon>Libelluloidea</taxon>
        <taxon>Libellulidae</taxon>
        <taxon>Ladona</taxon>
    </lineage>
</organism>
<dbReference type="GO" id="GO:1904115">
    <property type="term" value="C:axon cytoplasm"/>
    <property type="evidence" value="ECO:0007669"/>
    <property type="project" value="GOC"/>
</dbReference>
<keyword evidence="5" id="KW-0653">Protein transport</keyword>
<feature type="region of interest" description="Disordered" evidence="7">
    <location>
        <begin position="364"/>
        <end position="389"/>
    </location>
</feature>
<dbReference type="GO" id="GO:0016182">
    <property type="term" value="P:synaptic vesicle budding from endosome"/>
    <property type="evidence" value="ECO:0007669"/>
    <property type="project" value="TreeGrafter"/>
</dbReference>
<evidence type="ECO:0000256" key="2">
    <source>
        <dbReference type="ARBA" id="ARBA00006613"/>
    </source>
</evidence>
<dbReference type="PANTHER" id="PTHR22781:SF12">
    <property type="entry name" value="AP-3 COMPLEX SUBUNIT DELTA-1"/>
    <property type="match status" value="1"/>
</dbReference>
<dbReference type="GO" id="GO:0098830">
    <property type="term" value="C:presynaptic endosome"/>
    <property type="evidence" value="ECO:0007669"/>
    <property type="project" value="TreeGrafter"/>
</dbReference>
<dbReference type="SMART" id="SM01354">
    <property type="entry name" value="BLVR"/>
    <property type="match status" value="1"/>
</dbReference>
<evidence type="ECO:0000256" key="3">
    <source>
        <dbReference type="ARBA" id="ARBA00022448"/>
    </source>
</evidence>
<keyword evidence="4" id="KW-0677">Repeat</keyword>
<feature type="compositionally biased region" description="Basic and acidic residues" evidence="7">
    <location>
        <begin position="626"/>
        <end position="672"/>
    </location>
</feature>
<keyword evidence="10" id="KW-1185">Reference proteome</keyword>
<feature type="compositionally biased region" description="Basic residues" evidence="7">
    <location>
        <begin position="673"/>
        <end position="692"/>
    </location>
</feature>
<dbReference type="InterPro" id="IPR016024">
    <property type="entry name" value="ARM-type_fold"/>
</dbReference>
<dbReference type="Proteomes" id="UP000792457">
    <property type="component" value="Unassembled WGS sequence"/>
</dbReference>
<dbReference type="InterPro" id="IPR010474">
    <property type="entry name" value="AP3D_dom_metazoa"/>
</dbReference>
<dbReference type="SUPFAM" id="SSF48371">
    <property type="entry name" value="ARM repeat"/>
    <property type="match status" value="1"/>
</dbReference>
<dbReference type="GO" id="GO:0006896">
    <property type="term" value="P:Golgi to vacuole transport"/>
    <property type="evidence" value="ECO:0007669"/>
    <property type="project" value="TreeGrafter"/>
</dbReference>
<dbReference type="Pfam" id="PF26171">
    <property type="entry name" value="Mu_AP3"/>
    <property type="match status" value="1"/>
</dbReference>
<sequence length="1099" mass="122266">MKYLGLLAMSKILRTHPKSVQAHKDLILQCLDDKDESIRLRALDLLYGMVSKKTLMEIVKRLMVHMDKAEGTSYRDELLSKIVQICSQGNYQYITNFEWYVSVLVELTRVEALGRQGSLVAGQLLDVAIRVAAIRPFATRQMALLLDNAHFLASGAGGSSGDGAGCGALASSVAEVLHAAAWICGEFSQHLPSPVSTLEAMLRGGRLPSLPGHTQAVFVHNVLKLYAAVISRPRNEGGDPETIEKNMYEFASIYDELAYFQISELLIEKLPHFASSGDLEVQERASSALQIVKLLAQKRKRLREKKGAVVNPLEDGLVDGVPGSEEENDEMDPYTIEFISLFRGELNPVAPKAQKKVQVPDGLDLDAWINEPPSESSTDEEDIDRDGRDIFGHGESGLKLFSDGRTNHPVSQNLSEEELQRVLNSPFLEMTERLEQRYCIKFCQKLGDRKWIPNGFHLETIWKIQTAFGDDAMGITQIKEWYNRFKDGRTSVESEQGSGHPKHAEMTRREARRLEQANNPHYLKGGGSRKSNDTSVSEIPVAPIELSTPLHIAGLASSDKYLNLDRKKTRKKTKKVHKKGKRSSKANGVSASDDEDDEPPVVHAVNTDIGEMPEGVELSEGEEEDSRPSDDPHRALDINLDEPLRDEEKLPVAKHRSGWEKGTRDDSDTEVKPKKKKEKAKEKKKHGKKERKKEKVPEEENRERGDGKEEIIKEPKENKKPEDIDMWLMSNDHWEKKEGAVEEAVEEIKVEETVEEEKKHRKKKKKDGVKESCKLSKEERKKKKRREGEGRGGEPEEKQTKSKEGYEEAAGISTPSKEAVVMEMVENGRVNKARKLAEDKSLLLTLEWRGAYQVDQGSVSVNGSITLMNRGVCLLKRLDLNLSESPAVKPLNGMRNSHLSMVPPDSNLSQDLQVQLLHPGTSVEMSLTFVVSEPTIPHKLRATLTYIADQGSSGSSHEKLDMWLHVPCSSYLLSSTAMSSGQMNEGSFADLLSSGDLVHRRSISITAAVNVTFPQMLKLLCSGLGFILVEQVGDSASLYACSAQGQHICMLAKGGNPQSGLSLEPSSPLTFNFEGKSDCESLLVNLLEEIRTILSPQTP</sequence>
<dbReference type="InterPro" id="IPR011989">
    <property type="entry name" value="ARM-like"/>
</dbReference>
<dbReference type="PANTHER" id="PTHR22781">
    <property type="entry name" value="DELTA ADAPTIN-RELATED"/>
    <property type="match status" value="1"/>
</dbReference>
<dbReference type="GO" id="GO:0048499">
    <property type="term" value="P:synaptic vesicle membrane organization"/>
    <property type="evidence" value="ECO:0007669"/>
    <property type="project" value="TreeGrafter"/>
</dbReference>
<evidence type="ECO:0000259" key="8">
    <source>
        <dbReference type="SMART" id="SM01354"/>
    </source>
</evidence>
<keyword evidence="3" id="KW-0813">Transport</keyword>
<dbReference type="GO" id="GO:0006623">
    <property type="term" value="P:protein targeting to vacuole"/>
    <property type="evidence" value="ECO:0007669"/>
    <property type="project" value="TreeGrafter"/>
</dbReference>
<dbReference type="GO" id="GO:0010008">
    <property type="term" value="C:endosome membrane"/>
    <property type="evidence" value="ECO:0007669"/>
    <property type="project" value="TreeGrafter"/>
</dbReference>
<evidence type="ECO:0000256" key="4">
    <source>
        <dbReference type="ARBA" id="ARBA00022737"/>
    </source>
</evidence>
<dbReference type="GO" id="GO:0030123">
    <property type="term" value="C:AP-3 adaptor complex"/>
    <property type="evidence" value="ECO:0007669"/>
    <property type="project" value="InterPro"/>
</dbReference>
<feature type="compositionally biased region" description="Basic residues" evidence="7">
    <location>
        <begin position="567"/>
        <end position="584"/>
    </location>
</feature>
<dbReference type="AlphaFoldDB" id="A0A8K0KLG1"/>
<gene>
    <name evidence="9" type="ORF">J437_LFUL015474</name>
</gene>
<accession>A0A8K0KLG1</accession>
<keyword evidence="6" id="KW-0472">Membrane</keyword>
<dbReference type="GO" id="GO:0098943">
    <property type="term" value="P:neurotransmitter receptor transport, postsynaptic endosome to lysosome"/>
    <property type="evidence" value="ECO:0007669"/>
    <property type="project" value="TreeGrafter"/>
</dbReference>
<dbReference type="InterPro" id="IPR002553">
    <property type="entry name" value="Clathrin/coatomer_adapt-like_N"/>
</dbReference>
<dbReference type="Gene3D" id="1.25.10.10">
    <property type="entry name" value="Leucine-rich Repeat Variant"/>
    <property type="match status" value="1"/>
</dbReference>
<name>A0A8K0KLG1_LADFU</name>
<dbReference type="Pfam" id="PF01602">
    <property type="entry name" value="Adaptin_N"/>
    <property type="match status" value="1"/>
</dbReference>
<dbReference type="GO" id="GO:0043195">
    <property type="term" value="C:terminal bouton"/>
    <property type="evidence" value="ECO:0007669"/>
    <property type="project" value="TreeGrafter"/>
</dbReference>
<protein>
    <recommendedName>
        <fullName evidence="8">AP-3 complex subunit delta domain-containing protein</fullName>
    </recommendedName>
</protein>
<evidence type="ECO:0000256" key="1">
    <source>
        <dbReference type="ARBA" id="ARBA00004308"/>
    </source>
</evidence>
<feature type="compositionally biased region" description="Basic and acidic residues" evidence="7">
    <location>
        <begin position="768"/>
        <end position="779"/>
    </location>
</feature>
<dbReference type="OrthoDB" id="10264595at2759"/>
<feature type="domain" description="AP-3 complex subunit delta" evidence="8">
    <location>
        <begin position="506"/>
        <end position="641"/>
    </location>
</feature>
<dbReference type="GO" id="GO:0048490">
    <property type="term" value="P:anterograde synaptic vesicle transport"/>
    <property type="evidence" value="ECO:0007669"/>
    <property type="project" value="TreeGrafter"/>
</dbReference>
<evidence type="ECO:0000256" key="5">
    <source>
        <dbReference type="ARBA" id="ARBA00022927"/>
    </source>
</evidence>
<evidence type="ECO:0000256" key="6">
    <source>
        <dbReference type="ARBA" id="ARBA00023136"/>
    </source>
</evidence>